<dbReference type="EMBL" id="VRMN01000001">
    <property type="protein sequence ID" value="KAA8499040.1"/>
    <property type="molecule type" value="Genomic_DNA"/>
</dbReference>
<sequence length="593" mass="66442">MAQNGPARLAKAQTLNGAGEHARIAQLSDELRQEWIALKNSNDDELRSSPRTLQREKSEPTMPGASRGMGPRYKSATVAHQKGSSEGLQEQALEGSPRRGVHKVEHGSLTDSPRAPNRSSGVSQAAQGALPSSITTAEASTSKPRRLNSVRTNLTIRGKSSDDFSRLEAEESKKGSTVQRLGSLRMGKPPADATATQPPLSAKSSGSTRLASLRGSSREFFKLTSESLPESPTKYGSRDDELENSRQKLMSHAGVDGKDVKVVRMGSSRHVTVSQGSSTSKTDLNSRSLSIRFKQMKTSAVREPSVRYVPYGKGDYTSDLFSLFHNAIKREVQDLYYMLTSMSKRVYDLSHKEMDTFLEWMGLFESFVEWYFTMEESMLFSFIELKLGHILKTQTCKAASRMSMKSKIKRKFSELEVVTENILNLPAGEVLGKVTSKCDFAISELLSYIASVFQECCFENDGKLQVSEKELLLVQEKVFTELRSTEADGHLFFHILLRPLKIDDEPAALALRTRYLNPKKTNRLFAISNPNKTLKREYEESRTKFKDQHTHIVKQFYKTWNAEHEKNDNAPFVDQVIGEQPRHIMSPPPGLDD</sequence>
<comment type="caution">
    <text evidence="2">The sequence shown here is derived from an EMBL/GenBank/DDBJ whole genome shotgun (WGS) entry which is preliminary data.</text>
</comment>
<feature type="region of interest" description="Disordered" evidence="1">
    <location>
        <begin position="39"/>
        <end position="213"/>
    </location>
</feature>
<dbReference type="AlphaFoldDB" id="A0A5J4Z799"/>
<keyword evidence="3" id="KW-1185">Reference proteome</keyword>
<protein>
    <submittedName>
        <fullName evidence="2">Uncharacterized protein</fullName>
    </submittedName>
</protein>
<feature type="compositionally biased region" description="Polar residues" evidence="1">
    <location>
        <begin position="194"/>
        <end position="210"/>
    </location>
</feature>
<feature type="region of interest" description="Disordered" evidence="1">
    <location>
        <begin position="221"/>
        <end position="240"/>
    </location>
</feature>
<accession>A0A5J4Z799</accession>
<feature type="compositionally biased region" description="Basic and acidic residues" evidence="1">
    <location>
        <begin position="41"/>
        <end position="59"/>
    </location>
</feature>
<reference evidence="3" key="1">
    <citation type="journal article" date="2019" name="Nat. Commun.">
        <title>Expansion of phycobilisome linker gene families in mesophilic red algae.</title>
        <authorList>
            <person name="Lee J."/>
            <person name="Kim D."/>
            <person name="Bhattacharya D."/>
            <person name="Yoon H.S."/>
        </authorList>
    </citation>
    <scope>NUCLEOTIDE SEQUENCE [LARGE SCALE GENOMIC DNA]</scope>
    <source>
        <strain evidence="3">CCMP 1328</strain>
    </source>
</reference>
<name>A0A5J4Z799_PORPP</name>
<proteinExistence type="predicted"/>
<feature type="compositionally biased region" description="Polar residues" evidence="1">
    <location>
        <begin position="117"/>
        <end position="142"/>
    </location>
</feature>
<evidence type="ECO:0000256" key="1">
    <source>
        <dbReference type="SAM" id="MobiDB-lite"/>
    </source>
</evidence>
<organism evidence="2 3">
    <name type="scientific">Porphyridium purpureum</name>
    <name type="common">Red alga</name>
    <name type="synonym">Porphyridium cruentum</name>
    <dbReference type="NCBI Taxonomy" id="35688"/>
    <lineage>
        <taxon>Eukaryota</taxon>
        <taxon>Rhodophyta</taxon>
        <taxon>Bangiophyceae</taxon>
        <taxon>Porphyridiales</taxon>
        <taxon>Porphyridiaceae</taxon>
        <taxon>Porphyridium</taxon>
    </lineage>
</organism>
<evidence type="ECO:0000313" key="3">
    <source>
        <dbReference type="Proteomes" id="UP000324585"/>
    </source>
</evidence>
<dbReference type="Proteomes" id="UP000324585">
    <property type="component" value="Unassembled WGS sequence"/>
</dbReference>
<feature type="compositionally biased region" description="Basic and acidic residues" evidence="1">
    <location>
        <begin position="159"/>
        <end position="174"/>
    </location>
</feature>
<evidence type="ECO:0000313" key="2">
    <source>
        <dbReference type="EMBL" id="KAA8499040.1"/>
    </source>
</evidence>
<gene>
    <name evidence="2" type="ORF">FVE85_6625</name>
</gene>